<evidence type="ECO:0000259" key="5">
    <source>
        <dbReference type="PROSITE" id="PS51352"/>
    </source>
</evidence>
<dbReference type="Proteomes" id="UP000095038">
    <property type="component" value="Unassembled WGS sequence"/>
</dbReference>
<dbReference type="OrthoDB" id="72053at2759"/>
<dbReference type="InterPro" id="IPR036249">
    <property type="entry name" value="Thioredoxin-like_sf"/>
</dbReference>
<evidence type="ECO:0000256" key="3">
    <source>
        <dbReference type="SAM" id="Coils"/>
    </source>
</evidence>
<dbReference type="CDD" id="cd02961">
    <property type="entry name" value="PDI_a_family"/>
    <property type="match status" value="1"/>
</dbReference>
<keyword evidence="7" id="KW-1185">Reference proteome</keyword>
<keyword evidence="4" id="KW-0472">Membrane</keyword>
<sequence>MDLSRVCRLDLVVLCLVYLLLYPFAVYTDAAPPSHDKKLELDILPPSLTMKNFNSEMAQGIHFVEFYSPYCGHCQHLAPIWEETYQQFLEQSKTLNVQMNQVNCAENGDLCEQESIKFYPNLRVYVSNKDKNGGDLLLSYPKSLSRNPEDFINFMRDLAFEYGNLDELHFPSRSQLLPSGKFLQFLNGDHPQNSSVLVSFWPSTDDKFSDLNNSNEDSFDLKSCPSCLEFQSTWNLISNQLSTETYHFNCHSNQQICKKLGYDKLATINSGFKNVAPKVMMILPKQNGNRIKFTGLKTKSRIVNFTKRLLQNMKFEKVNPRILSKKMNLVSTLENKPIDDYNLLPFERNSNKISFVFYYNPETVTPEDFEILDFLLEPIMSLPDVYIFTSDDGSFIKLQERQGNNLLKYINYNKSEPIESFNNERFISETTTSYPTFLCFKDNSLISSTFQNFHPRDIRDYDLVLGWMRRNSLPILNEISSKNWKQIVRNNKNKDVDKIILSFIDSTNKESTINNIYNLSLGYHDFEYHRKSELYKELIENREKKNQEIEEMKTNSKKTSSDVIHKSSEMVEHSNRGQGIFGFIDINKKENLKLIEDLGFDNNKKMEDYKENDVIIIEKNGNYYYDKDYLNDELKNEPWRIRNTMLFLTFPRLNKDISKISKNLIDSPFNRYFRFMDFVHQYGVIGYLVLILAVYFVINGIKKYNKYLRLKRIHQKNPGLGIIGNINVSGNDGSKFE</sequence>
<evidence type="ECO:0000256" key="1">
    <source>
        <dbReference type="ARBA" id="ARBA00006347"/>
    </source>
</evidence>
<proteinExistence type="inferred from homology"/>
<reference evidence="7" key="1">
    <citation type="submission" date="2016-05" db="EMBL/GenBank/DDBJ databases">
        <title>Comparative genomics of biotechnologically important yeasts.</title>
        <authorList>
            <consortium name="DOE Joint Genome Institute"/>
            <person name="Riley R."/>
            <person name="Haridas S."/>
            <person name="Wolfe K.H."/>
            <person name="Lopes M.R."/>
            <person name="Hittinger C.T."/>
            <person name="Goker M."/>
            <person name="Salamov A."/>
            <person name="Wisecaver J."/>
            <person name="Long T.M."/>
            <person name="Aerts A.L."/>
            <person name="Barry K."/>
            <person name="Choi C."/>
            <person name="Clum A."/>
            <person name="Coughlan A.Y."/>
            <person name="Deshpande S."/>
            <person name="Douglass A.P."/>
            <person name="Hanson S.J."/>
            <person name="Klenk H.-P."/>
            <person name="Labutti K."/>
            <person name="Lapidus A."/>
            <person name="Lindquist E."/>
            <person name="Lipzen A."/>
            <person name="Meier-Kolthoff J.P."/>
            <person name="Ohm R.A."/>
            <person name="Otillar R.P."/>
            <person name="Pangilinan J."/>
            <person name="Peng Y."/>
            <person name="Rokas A."/>
            <person name="Rosa C.A."/>
            <person name="Scheuner C."/>
            <person name="Sibirny A.A."/>
            <person name="Slot J.C."/>
            <person name="Stielow J.B."/>
            <person name="Sun H."/>
            <person name="Kurtzman C.P."/>
            <person name="Blackwell M."/>
            <person name="Grigoriev I.V."/>
            <person name="Jeffries T.W."/>
        </authorList>
    </citation>
    <scope>NUCLEOTIDE SEQUENCE [LARGE SCALE GENOMIC DNA]</scope>
    <source>
        <strain evidence="7">DSM 1968</strain>
    </source>
</reference>
<dbReference type="PROSITE" id="PS00194">
    <property type="entry name" value="THIOREDOXIN_1"/>
    <property type="match status" value="1"/>
</dbReference>
<dbReference type="GO" id="GO:0051082">
    <property type="term" value="F:unfolded protein binding"/>
    <property type="evidence" value="ECO:0007669"/>
    <property type="project" value="EnsemblFungi"/>
</dbReference>
<evidence type="ECO:0000256" key="4">
    <source>
        <dbReference type="SAM" id="Phobius"/>
    </source>
</evidence>
<dbReference type="GO" id="GO:0006457">
    <property type="term" value="P:protein folding"/>
    <property type="evidence" value="ECO:0007669"/>
    <property type="project" value="TreeGrafter"/>
</dbReference>
<dbReference type="GO" id="GO:0036503">
    <property type="term" value="P:ERAD pathway"/>
    <property type="evidence" value="ECO:0007669"/>
    <property type="project" value="EnsemblFungi"/>
</dbReference>
<name>A0A1D2VDG5_9ASCO</name>
<dbReference type="PANTHER" id="PTHR45672">
    <property type="entry name" value="PROTEIN DISULFIDE-ISOMERASE C17H9.14C-RELATED"/>
    <property type="match status" value="1"/>
</dbReference>
<dbReference type="Gene3D" id="3.40.30.10">
    <property type="entry name" value="Glutaredoxin"/>
    <property type="match status" value="2"/>
</dbReference>
<dbReference type="EMBL" id="KV454484">
    <property type="protein sequence ID" value="ODV59748.1"/>
    <property type="molecule type" value="Genomic_DNA"/>
</dbReference>
<dbReference type="SUPFAM" id="SSF52833">
    <property type="entry name" value="Thioredoxin-like"/>
    <property type="match status" value="1"/>
</dbReference>
<dbReference type="Pfam" id="PF00085">
    <property type="entry name" value="Thioredoxin"/>
    <property type="match status" value="1"/>
</dbReference>
<evidence type="ECO:0000256" key="2">
    <source>
        <dbReference type="ARBA" id="ARBA00022729"/>
    </source>
</evidence>
<protein>
    <recommendedName>
        <fullName evidence="5">Thioredoxin domain-containing protein</fullName>
    </recommendedName>
</protein>
<evidence type="ECO:0000313" key="7">
    <source>
        <dbReference type="Proteomes" id="UP000095038"/>
    </source>
</evidence>
<gene>
    <name evidence="6" type="ORF">ASCRUDRAFT_71261</name>
</gene>
<keyword evidence="2" id="KW-0732">Signal</keyword>
<dbReference type="GO" id="GO:0005789">
    <property type="term" value="C:endoplasmic reticulum membrane"/>
    <property type="evidence" value="ECO:0007669"/>
    <property type="project" value="EnsemblFungi"/>
</dbReference>
<dbReference type="InterPro" id="IPR051063">
    <property type="entry name" value="PDI"/>
</dbReference>
<evidence type="ECO:0000313" key="6">
    <source>
        <dbReference type="EMBL" id="ODV59748.1"/>
    </source>
</evidence>
<dbReference type="PANTHER" id="PTHR45672:SF3">
    <property type="entry name" value="THIOREDOXIN DOMAIN-CONTAINING PROTEIN 5"/>
    <property type="match status" value="1"/>
</dbReference>
<dbReference type="RefSeq" id="XP_020046055.1">
    <property type="nucleotide sequence ID" value="XM_020191908.1"/>
</dbReference>
<dbReference type="PROSITE" id="PS51352">
    <property type="entry name" value="THIOREDOXIN_2"/>
    <property type="match status" value="1"/>
</dbReference>
<feature type="domain" description="Thioredoxin" evidence="5">
    <location>
        <begin position="25"/>
        <end position="160"/>
    </location>
</feature>
<dbReference type="InterPro" id="IPR017937">
    <property type="entry name" value="Thioredoxin_CS"/>
</dbReference>
<keyword evidence="3" id="KW-0175">Coiled coil</keyword>
<dbReference type="AlphaFoldDB" id="A0A1D2VDG5"/>
<comment type="similarity">
    <text evidence="1">Belongs to the protein disulfide isomerase family.</text>
</comment>
<accession>A0A1D2VDG5</accession>
<dbReference type="GO" id="GO:0006621">
    <property type="term" value="P:protein retention in ER lumen"/>
    <property type="evidence" value="ECO:0007669"/>
    <property type="project" value="EnsemblFungi"/>
</dbReference>
<organism evidence="6 7">
    <name type="scientific">Ascoidea rubescens DSM 1968</name>
    <dbReference type="NCBI Taxonomy" id="1344418"/>
    <lineage>
        <taxon>Eukaryota</taxon>
        <taxon>Fungi</taxon>
        <taxon>Dikarya</taxon>
        <taxon>Ascomycota</taxon>
        <taxon>Saccharomycotina</taxon>
        <taxon>Saccharomycetes</taxon>
        <taxon>Ascoideaceae</taxon>
        <taxon>Ascoidea</taxon>
    </lineage>
</organism>
<feature type="transmembrane region" description="Helical" evidence="4">
    <location>
        <begin position="682"/>
        <end position="701"/>
    </location>
</feature>
<keyword evidence="4" id="KW-1133">Transmembrane helix</keyword>
<dbReference type="InParanoid" id="A0A1D2VDG5"/>
<dbReference type="FunCoup" id="A0A1D2VDG5">
    <property type="interactions" value="104"/>
</dbReference>
<dbReference type="GO" id="GO:0019153">
    <property type="term" value="F:protein-disulfide reductase (glutathione) activity"/>
    <property type="evidence" value="ECO:0007669"/>
    <property type="project" value="EnsemblFungi"/>
</dbReference>
<dbReference type="STRING" id="1344418.A0A1D2VDG5"/>
<dbReference type="GeneID" id="30965544"/>
<feature type="coiled-coil region" evidence="3">
    <location>
        <begin position="528"/>
        <end position="562"/>
    </location>
</feature>
<keyword evidence="4" id="KW-0812">Transmembrane</keyword>
<dbReference type="GO" id="GO:0003756">
    <property type="term" value="F:protein disulfide isomerase activity"/>
    <property type="evidence" value="ECO:0007669"/>
    <property type="project" value="EnsemblFungi"/>
</dbReference>
<dbReference type="InterPro" id="IPR013766">
    <property type="entry name" value="Thioredoxin_domain"/>
</dbReference>